<dbReference type="Proteomes" id="UP000295274">
    <property type="component" value="Unassembled WGS sequence"/>
</dbReference>
<evidence type="ECO:0000313" key="2">
    <source>
        <dbReference type="Proteomes" id="UP000295274"/>
    </source>
</evidence>
<protein>
    <submittedName>
        <fullName evidence="1">Uncharacterized protein</fullName>
    </submittedName>
</protein>
<accession>A0A4R7CZS8</accession>
<name>A0A4R7CZS8_9FLAO</name>
<dbReference type="EMBL" id="SNZW01000015">
    <property type="protein sequence ID" value="TDS14143.1"/>
    <property type="molecule type" value="Genomic_DNA"/>
</dbReference>
<dbReference type="OrthoDB" id="980645at2"/>
<dbReference type="RefSeq" id="WP_133673187.1">
    <property type="nucleotide sequence ID" value="NZ_SNZW01000015.1"/>
</dbReference>
<gene>
    <name evidence="1" type="ORF">DFQ03_2214</name>
</gene>
<reference evidence="1 2" key="1">
    <citation type="submission" date="2019-03" db="EMBL/GenBank/DDBJ databases">
        <title>Genomic Encyclopedia of Type Strains, Phase III (KMG-III): the genomes of soil and plant-associated and newly described type strains.</title>
        <authorList>
            <person name="Whitman W."/>
        </authorList>
    </citation>
    <scope>NUCLEOTIDE SEQUENCE [LARGE SCALE GENOMIC DNA]</scope>
    <source>
        <strain evidence="1 2">CECT 8455</strain>
    </source>
</reference>
<evidence type="ECO:0000313" key="1">
    <source>
        <dbReference type="EMBL" id="TDS14143.1"/>
    </source>
</evidence>
<dbReference type="AlphaFoldDB" id="A0A4R7CZS8"/>
<proteinExistence type="predicted"/>
<keyword evidence="2" id="KW-1185">Reference proteome</keyword>
<organism evidence="1 2">
    <name type="scientific">Maribacter caenipelagi</name>
    <dbReference type="NCBI Taxonomy" id="1447781"/>
    <lineage>
        <taxon>Bacteria</taxon>
        <taxon>Pseudomonadati</taxon>
        <taxon>Bacteroidota</taxon>
        <taxon>Flavobacteriia</taxon>
        <taxon>Flavobacteriales</taxon>
        <taxon>Flavobacteriaceae</taxon>
        <taxon>Maribacter</taxon>
    </lineage>
</organism>
<comment type="caution">
    <text evidence="1">The sequence shown here is derived from an EMBL/GenBank/DDBJ whole genome shotgun (WGS) entry which is preliminary data.</text>
</comment>
<sequence length="125" mass="14641">MKLSSFIISYLFILISLGSSFKTATVIGYYALFTDDFVERFCENKERPELKCDGKCALSQMLSKEADNEKTPINLDFLKNETILFIGTLTTFKFVQQTIKESHNLWYSIFYDFHFLARIIHPPRF</sequence>